<dbReference type="PANTHER" id="PTHR40765">
    <property type="entry name" value="ESX-2 SECRETION SYSTEM ATPASE ECCB2"/>
    <property type="match status" value="1"/>
</dbReference>
<keyword evidence="3" id="KW-1003">Cell membrane</keyword>
<dbReference type="Proteomes" id="UP000199690">
    <property type="component" value="Unassembled WGS sequence"/>
</dbReference>
<dbReference type="Pfam" id="PF05108">
    <property type="entry name" value="T7SS_ESX1_EccB"/>
    <property type="match status" value="1"/>
</dbReference>
<dbReference type="SMR" id="A0A1H6CRE6"/>
<evidence type="ECO:0000313" key="14">
    <source>
        <dbReference type="Proteomes" id="UP000236729"/>
    </source>
</evidence>
<evidence type="ECO:0000313" key="12">
    <source>
        <dbReference type="EMBL" id="SFC96576.1"/>
    </source>
</evidence>
<dbReference type="EMBL" id="FOME01000002">
    <property type="protein sequence ID" value="SFC96576.1"/>
    <property type="molecule type" value="Genomic_DNA"/>
</dbReference>
<keyword evidence="8 10" id="KW-1133">Transmembrane helix</keyword>
<keyword evidence="13" id="KW-1185">Reference proteome</keyword>
<evidence type="ECO:0000256" key="2">
    <source>
        <dbReference type="ARBA" id="ARBA00008149"/>
    </source>
</evidence>
<dbReference type="GO" id="GO:0016787">
    <property type="term" value="F:hydrolase activity"/>
    <property type="evidence" value="ECO:0007669"/>
    <property type="project" value="UniProtKB-KW"/>
</dbReference>
<evidence type="ECO:0000256" key="8">
    <source>
        <dbReference type="ARBA" id="ARBA00022989"/>
    </source>
</evidence>
<evidence type="ECO:0000256" key="3">
    <source>
        <dbReference type="ARBA" id="ARBA00022475"/>
    </source>
</evidence>
<reference evidence="13 14" key="1">
    <citation type="submission" date="2016-10" db="EMBL/GenBank/DDBJ databases">
        <authorList>
            <person name="Varghese N."/>
            <person name="Submissions S."/>
        </authorList>
    </citation>
    <scope>NUCLEOTIDE SEQUENCE [LARGE SCALE GENOMIC DNA]</scope>
    <source>
        <strain evidence="14">ATCC 20501</strain>
        <strain evidence="12 13">CGMCC 4.3529</strain>
    </source>
</reference>
<dbReference type="Gene3D" id="2.40.50.910">
    <property type="entry name" value="Type VII secretion system EccB, repeat 3 domain"/>
    <property type="match status" value="1"/>
</dbReference>
<evidence type="ECO:0000256" key="5">
    <source>
        <dbReference type="ARBA" id="ARBA00022741"/>
    </source>
</evidence>
<evidence type="ECO:0000313" key="11">
    <source>
        <dbReference type="EMBL" id="SEG75448.1"/>
    </source>
</evidence>
<keyword evidence="4 10" id="KW-0812">Transmembrane</keyword>
<dbReference type="Gene3D" id="3.30.2390.20">
    <property type="entry name" value="Type VII secretion system EccB, repeat 1 domain"/>
    <property type="match status" value="1"/>
</dbReference>
<comment type="subcellular location">
    <subcellularLocation>
        <location evidence="1">Cell membrane</location>
        <topology evidence="1">Single-pass membrane protein</topology>
    </subcellularLocation>
</comment>
<name>A0A1H6CRE6_9PSEU</name>
<feature type="transmembrane region" description="Helical" evidence="10">
    <location>
        <begin position="39"/>
        <end position="62"/>
    </location>
</feature>
<dbReference type="PANTHER" id="PTHR40765:SF2">
    <property type="entry name" value="ESX-2 SECRETION SYSTEM ATPASE ECCB2"/>
    <property type="match status" value="1"/>
</dbReference>
<dbReference type="AlphaFoldDB" id="A0A1H6CRE6"/>
<dbReference type="Proteomes" id="UP000236729">
    <property type="component" value="Unassembled WGS sequence"/>
</dbReference>
<protein>
    <submittedName>
        <fullName evidence="11">Type VII secretion protein EccB</fullName>
    </submittedName>
</protein>
<dbReference type="RefSeq" id="WP_093348761.1">
    <property type="nucleotide sequence ID" value="NZ_FNVB01000005.1"/>
</dbReference>
<keyword evidence="6" id="KW-0378">Hydrolase</keyword>
<organism evidence="11 14">
    <name type="scientific">Saccharopolyspora kobensis</name>
    <dbReference type="NCBI Taxonomy" id="146035"/>
    <lineage>
        <taxon>Bacteria</taxon>
        <taxon>Bacillati</taxon>
        <taxon>Actinomycetota</taxon>
        <taxon>Actinomycetes</taxon>
        <taxon>Pseudonocardiales</taxon>
        <taxon>Pseudonocardiaceae</taxon>
        <taxon>Saccharopolyspora</taxon>
    </lineage>
</organism>
<dbReference type="InterPro" id="IPR044857">
    <property type="entry name" value="T7SS_EccB_R1"/>
</dbReference>
<dbReference type="EMBL" id="FNVB01000005">
    <property type="protein sequence ID" value="SEG75448.1"/>
    <property type="molecule type" value="Genomic_DNA"/>
</dbReference>
<evidence type="ECO:0000256" key="1">
    <source>
        <dbReference type="ARBA" id="ARBA00004162"/>
    </source>
</evidence>
<reference evidence="11" key="2">
    <citation type="submission" date="2016-10" db="EMBL/GenBank/DDBJ databases">
        <authorList>
            <person name="de Groot N.N."/>
        </authorList>
    </citation>
    <scope>NUCLEOTIDE SEQUENCE [LARGE SCALE GENOMIC DNA]</scope>
    <source>
        <strain evidence="11">ATCC 20501</strain>
    </source>
</reference>
<accession>A0A1H6CRE6</accession>
<evidence type="ECO:0000256" key="9">
    <source>
        <dbReference type="ARBA" id="ARBA00023136"/>
    </source>
</evidence>
<comment type="similarity">
    <text evidence="2">Belongs to the EccB family.</text>
</comment>
<dbReference type="InterPro" id="IPR042485">
    <property type="entry name" value="T7SS_EccB_R3"/>
</dbReference>
<dbReference type="NCBIfam" id="TIGR03919">
    <property type="entry name" value="T7SS_EccB"/>
    <property type="match status" value="1"/>
</dbReference>
<dbReference type="GO" id="GO:0005576">
    <property type="term" value="C:extracellular region"/>
    <property type="evidence" value="ECO:0007669"/>
    <property type="project" value="TreeGrafter"/>
</dbReference>
<evidence type="ECO:0000256" key="6">
    <source>
        <dbReference type="ARBA" id="ARBA00022801"/>
    </source>
</evidence>
<evidence type="ECO:0000256" key="10">
    <source>
        <dbReference type="SAM" id="Phobius"/>
    </source>
</evidence>
<evidence type="ECO:0000256" key="7">
    <source>
        <dbReference type="ARBA" id="ARBA00022840"/>
    </source>
</evidence>
<keyword evidence="9 10" id="KW-0472">Membrane</keyword>
<dbReference type="InterPro" id="IPR007795">
    <property type="entry name" value="T7SS_EccB"/>
</dbReference>
<keyword evidence="7" id="KW-0067">ATP-binding</keyword>
<dbReference type="GO" id="GO:0005886">
    <property type="term" value="C:plasma membrane"/>
    <property type="evidence" value="ECO:0007669"/>
    <property type="project" value="UniProtKB-SubCell"/>
</dbReference>
<dbReference type="GO" id="GO:0005524">
    <property type="term" value="F:ATP binding"/>
    <property type="evidence" value="ECO:0007669"/>
    <property type="project" value="UniProtKB-KW"/>
</dbReference>
<keyword evidence="5" id="KW-0547">Nucleotide-binding</keyword>
<evidence type="ECO:0000313" key="13">
    <source>
        <dbReference type="Proteomes" id="UP000199690"/>
    </source>
</evidence>
<evidence type="ECO:0000256" key="4">
    <source>
        <dbReference type="ARBA" id="ARBA00022692"/>
    </source>
</evidence>
<sequence length="457" mass="47085">MYGRREQVEAHSFLVGRILAAVLRTDPDDPNRPLRRTTVGMAGGIGIALLVMGIVLIVSLLTGMGGNAWREKPGFLVVDKDSGNRYMLVDGRLRPVLNYASARLLAEGEPQVAKVSGEELADFPKGAPIGIPGAPDALPSPLAGGQPWTVCAGVQPDDPGLAATVGPMPGMSELGPNEAVLARVGDQQFLVWQGTRLRITAPWVPRALGLDPARAVPVDSAWLNTVPAGPDLGAPPVAHGGAGPVVAGQQTVVGQLVTAPEAVGDKTFVVDAAGLVPVSRTVAALLGADPDVALPPTITITPAQLATQQVLPAPVWQAELPPQPPTGMDLERRVPCVRWAADEVTLVSAPDMSGTVANGEIAGVTRDGRVADLVDVRPGAGFIARTRPAPGVPGAGVYLITEAGAKFPVANEKAAEALGYSVDAAEPVPADLLALLPTGPVLDLIGRSQSATEEEIR</sequence>
<gene>
    <name evidence="11" type="ORF">SAMN02982929_03452</name>
    <name evidence="12" type="ORF">SAMN05216506_10245</name>
</gene>
<proteinExistence type="inferred from homology"/>
<accession>A0A1I1NGL8</accession>